<proteinExistence type="predicted"/>
<name>A0ABX4MH81_9ACTO</name>
<evidence type="ECO:0000313" key="2">
    <source>
        <dbReference type="Proteomes" id="UP000194577"/>
    </source>
</evidence>
<evidence type="ECO:0008006" key="3">
    <source>
        <dbReference type="Google" id="ProtNLM"/>
    </source>
</evidence>
<protein>
    <recommendedName>
        <fullName evidence="3">Heparinase II/III-like protein</fullName>
    </recommendedName>
</protein>
<organism evidence="1 2">
    <name type="scientific">Actinomyces ruminis</name>
    <dbReference type="NCBI Taxonomy" id="1937003"/>
    <lineage>
        <taxon>Bacteria</taxon>
        <taxon>Bacillati</taxon>
        <taxon>Actinomycetota</taxon>
        <taxon>Actinomycetes</taxon>
        <taxon>Actinomycetales</taxon>
        <taxon>Actinomycetaceae</taxon>
        <taxon>Actinomyces</taxon>
    </lineage>
</organism>
<accession>A0ABX4MH81</accession>
<reference evidence="1 2" key="1">
    <citation type="submission" date="2017-10" db="EMBL/GenBank/DDBJ databases">
        <title>Draft genome sequence of cellulolytic Actinomyces sp CtC72 isolated from cattle rumen fluid.</title>
        <authorList>
            <person name="Joshi A.J."/>
            <person name="Vasudevan G."/>
            <person name="Lanjekar V.B."/>
            <person name="Hivarkar S."/>
            <person name="Engineer A."/>
            <person name="Pore S.D."/>
            <person name="Dhakephalkar P.K."/>
            <person name="Dagar S."/>
        </authorList>
    </citation>
    <scope>NUCLEOTIDE SEQUENCE [LARGE SCALE GENOMIC DNA]</scope>
    <source>
        <strain evidence="2">CtC72</strain>
    </source>
</reference>
<evidence type="ECO:0000313" key="1">
    <source>
        <dbReference type="EMBL" id="PHP53400.1"/>
    </source>
</evidence>
<keyword evidence="2" id="KW-1185">Reference proteome</keyword>
<dbReference type="Proteomes" id="UP000194577">
    <property type="component" value="Unassembled WGS sequence"/>
</dbReference>
<sequence>MHADNRLLRAACSLAELLRSRQRHSGLFDGDNLQSPPDTAFTANDMLDTLRLLEPLSIAEGTAECPDCGGSSDARLTARLRHALDACVDRVDAPLRIGGVHTPNHRWELCQALAKLDARCPDPARRARIDQWLGEGIDVDPDGQYSERSANYAAHVTNRSLLVLARELGRPELEDVVVRNLEAIVAMTDPGGNVETVHSRRQDQFFTVPLSLFHHQLRLVSITRGRGDLAWWCTRAWSMGVPDPGDELSNALLDMRCTEPLPEPVAPEPGERLFGSGLAVNRHRDRYLCVNGGSDRHTCGRTASGLARNPTFLHAWVGGVEIRSLRLSREFFALGPFRAEGIRRVGSGDAAAYQLSERVAANYYHPLPDGSRSADGHYPLEYEGRFAAAMAFSHRERDALTLSTEVTVVPRPNGFDLTVKTWGPCTRVCLEVALPDLPAGGVTRFEEGMWIPDAEEVTWGEGDGALRITIAGDTCQAPPLYEPVRSSVMWEARMRSADSACTYPRMYRRDALALPLVFGARGRRREHKRGAGLR</sequence>
<comment type="caution">
    <text evidence="1">The sequence shown here is derived from an EMBL/GenBank/DDBJ whole genome shotgun (WGS) entry which is preliminary data.</text>
</comment>
<dbReference type="RefSeq" id="WP_086614597.1">
    <property type="nucleotide sequence ID" value="NZ_MTPX02000019.1"/>
</dbReference>
<gene>
    <name evidence="1" type="ORF">BW737_002575</name>
</gene>
<dbReference type="EMBL" id="MTPX02000019">
    <property type="protein sequence ID" value="PHP53400.1"/>
    <property type="molecule type" value="Genomic_DNA"/>
</dbReference>